<feature type="domain" description="Xylanolytic transcriptional activator regulatory" evidence="3">
    <location>
        <begin position="207"/>
        <end position="283"/>
    </location>
</feature>
<evidence type="ECO:0000259" key="3">
    <source>
        <dbReference type="SMART" id="SM00906"/>
    </source>
</evidence>
<dbReference type="CDD" id="cd12148">
    <property type="entry name" value="fungal_TF_MHR"/>
    <property type="match status" value="1"/>
</dbReference>
<organism evidence="4 5">
    <name type="scientific">Dioszegia hungarica</name>
    <dbReference type="NCBI Taxonomy" id="4972"/>
    <lineage>
        <taxon>Eukaryota</taxon>
        <taxon>Fungi</taxon>
        <taxon>Dikarya</taxon>
        <taxon>Basidiomycota</taxon>
        <taxon>Agaricomycotina</taxon>
        <taxon>Tremellomycetes</taxon>
        <taxon>Tremellales</taxon>
        <taxon>Bulleribasidiaceae</taxon>
        <taxon>Dioszegia</taxon>
    </lineage>
</organism>
<sequence>MNVRTREHGRFYIGPNGHRRFAGSASGVYLADTIRHKLASHPQRDGGVMEAFISQLEGLPPAREEQPSYTPYLLTAGDFSDEAELRSRFNTYFANWHPLFPFLDGAYLQGVFKRCAGNARAGAAVFEGMGGEHALVLSAIFRSIFSIGGTGRAGPGIPIFTDSTSASTLAMVVLGACESNRLDHISTVQALFAIELSLYFARRFRPASHLSGLINKLVFEAGLHRCPCRYPTTFDLPSERDLRKRLFYSIYVLDRFLTRHLGAPITLRDIDIDVCLPGAAEIHGEPPSSVGSTDPAATKSTKRKRDKEREDDTTPASPVPVHPSNPQTHDGAPPGSAQSPTTPFSESQTRASAVNKLMPAFSLAQLAGIMGRIMETFNGSRRWRAADAEDAMRIRTELEEWWIDFELDMQDVTQIQTTDSRGRYTALFRSLYNQNLMHINRHSLSLPPESIPHRNALQAIILAARTICSSLSIELGPYPGSAGPGSASGSGGSRGVGPAGIGLVWPGYVDMVFDAGLALMYGTKVSAKLADDRAAAGIRQAVLVMDRLAEVWDGLQPVVMVIREFNKRLDPHRIASGTGDTPDLSLDWLIGTDFNLEANPSGPEYMFLPGFGAGLGGNSGIGPGSTGLGGMSGGGGAGMGMPGGGVGGGGEFGGNADLLHSFNLYANGMWPGPMPNAQS</sequence>
<name>A0AA38LQM4_9TREE</name>
<dbReference type="Pfam" id="PF04082">
    <property type="entry name" value="Fungal_trans"/>
    <property type="match status" value="1"/>
</dbReference>
<dbReference type="InterPro" id="IPR050987">
    <property type="entry name" value="AtrR-like"/>
</dbReference>
<evidence type="ECO:0000313" key="5">
    <source>
        <dbReference type="Proteomes" id="UP001164286"/>
    </source>
</evidence>
<keyword evidence="5" id="KW-1185">Reference proteome</keyword>
<comment type="caution">
    <text evidence="4">The sequence shown here is derived from an EMBL/GenBank/DDBJ whole genome shotgun (WGS) entry which is preliminary data.</text>
</comment>
<feature type="compositionally biased region" description="Polar residues" evidence="2">
    <location>
        <begin position="336"/>
        <end position="351"/>
    </location>
</feature>
<feature type="region of interest" description="Disordered" evidence="2">
    <location>
        <begin position="283"/>
        <end position="351"/>
    </location>
</feature>
<dbReference type="AlphaFoldDB" id="A0AA38LQM4"/>
<evidence type="ECO:0000313" key="4">
    <source>
        <dbReference type="EMBL" id="KAI9631708.1"/>
    </source>
</evidence>
<dbReference type="GO" id="GO:0006351">
    <property type="term" value="P:DNA-templated transcription"/>
    <property type="evidence" value="ECO:0007669"/>
    <property type="project" value="InterPro"/>
</dbReference>
<protein>
    <recommendedName>
        <fullName evidence="3">Xylanolytic transcriptional activator regulatory domain-containing protein</fullName>
    </recommendedName>
</protein>
<dbReference type="EMBL" id="JAKWFO010000016">
    <property type="protein sequence ID" value="KAI9631708.1"/>
    <property type="molecule type" value="Genomic_DNA"/>
</dbReference>
<evidence type="ECO:0000256" key="2">
    <source>
        <dbReference type="SAM" id="MobiDB-lite"/>
    </source>
</evidence>
<dbReference type="InterPro" id="IPR007219">
    <property type="entry name" value="XnlR_reg_dom"/>
</dbReference>
<dbReference type="GeneID" id="77730731"/>
<evidence type="ECO:0000256" key="1">
    <source>
        <dbReference type="ARBA" id="ARBA00023242"/>
    </source>
</evidence>
<reference evidence="4" key="1">
    <citation type="journal article" date="2022" name="G3 (Bethesda)">
        <title>High quality genome of the basidiomycete yeast Dioszegia hungarica PDD-24b-2 isolated from cloud water.</title>
        <authorList>
            <person name="Jarrige D."/>
            <person name="Haridas S."/>
            <person name="Bleykasten-Grosshans C."/>
            <person name="Joly M."/>
            <person name="Nadalig T."/>
            <person name="Sancelme M."/>
            <person name="Vuilleumier S."/>
            <person name="Grigoriev I.V."/>
            <person name="Amato P."/>
            <person name="Bringel F."/>
        </authorList>
    </citation>
    <scope>NUCLEOTIDE SEQUENCE</scope>
    <source>
        <strain evidence="4">PDD-24b-2</strain>
    </source>
</reference>
<dbReference type="Proteomes" id="UP001164286">
    <property type="component" value="Unassembled WGS sequence"/>
</dbReference>
<proteinExistence type="predicted"/>
<keyword evidence="1" id="KW-0539">Nucleus</keyword>
<dbReference type="RefSeq" id="XP_052941485.1">
    <property type="nucleotide sequence ID" value="XM_053091526.1"/>
</dbReference>
<accession>A0AA38LQM4</accession>
<dbReference type="PANTHER" id="PTHR46910:SF9">
    <property type="entry name" value="MISCELLANEOUS ZN(II)2CYS6 TRANSCRIPTION FACTOR (EUROFUNG)"/>
    <property type="match status" value="1"/>
</dbReference>
<dbReference type="SMART" id="SM00906">
    <property type="entry name" value="Fungal_trans"/>
    <property type="match status" value="1"/>
</dbReference>
<dbReference type="GO" id="GO:0003677">
    <property type="term" value="F:DNA binding"/>
    <property type="evidence" value="ECO:0007669"/>
    <property type="project" value="InterPro"/>
</dbReference>
<gene>
    <name evidence="4" type="ORF">MKK02DRAFT_41336</name>
</gene>
<dbReference type="GO" id="GO:0008270">
    <property type="term" value="F:zinc ion binding"/>
    <property type="evidence" value="ECO:0007669"/>
    <property type="project" value="InterPro"/>
</dbReference>
<dbReference type="PANTHER" id="PTHR46910">
    <property type="entry name" value="TRANSCRIPTION FACTOR PDR1"/>
    <property type="match status" value="1"/>
</dbReference>
<dbReference type="GO" id="GO:0003700">
    <property type="term" value="F:DNA-binding transcription factor activity"/>
    <property type="evidence" value="ECO:0007669"/>
    <property type="project" value="InterPro"/>
</dbReference>